<dbReference type="PANTHER" id="PTHR34512">
    <property type="entry name" value="CELL SURFACE PROTEIN"/>
    <property type="match status" value="1"/>
</dbReference>
<dbReference type="PROSITE" id="PS51257">
    <property type="entry name" value="PROKAR_LIPOPROTEIN"/>
    <property type="match status" value="1"/>
</dbReference>
<keyword evidence="3 4" id="KW-0998">Cell outer membrane</keyword>
<keyword evidence="7" id="KW-1185">Reference proteome</keyword>
<dbReference type="InterPro" id="IPR017687">
    <property type="entry name" value="BamB"/>
</dbReference>
<dbReference type="SMART" id="SM00564">
    <property type="entry name" value="PQQ"/>
    <property type="match status" value="6"/>
</dbReference>
<dbReference type="Pfam" id="PF13360">
    <property type="entry name" value="PQQ_2"/>
    <property type="match status" value="2"/>
</dbReference>
<keyword evidence="4" id="KW-0449">Lipoprotein</keyword>
<evidence type="ECO:0000259" key="5">
    <source>
        <dbReference type="Pfam" id="PF13360"/>
    </source>
</evidence>
<dbReference type="GO" id="GO:0009279">
    <property type="term" value="C:cell outer membrane"/>
    <property type="evidence" value="ECO:0007669"/>
    <property type="project" value="UniProtKB-SubCell"/>
</dbReference>
<dbReference type="InterPro" id="IPR018391">
    <property type="entry name" value="PQQ_b-propeller_rpt"/>
</dbReference>
<protein>
    <recommendedName>
        <fullName evidence="4">Outer membrane protein assembly factor BamB</fullName>
    </recommendedName>
</protein>
<dbReference type="AlphaFoldDB" id="A0A5M6ISM8"/>
<comment type="subcellular location">
    <subcellularLocation>
        <location evidence="4">Cell outer membrane</location>
        <topology evidence="4">Lipid-anchor</topology>
    </subcellularLocation>
</comment>
<keyword evidence="2 4" id="KW-0472">Membrane</keyword>
<comment type="subunit">
    <text evidence="4">Part of the Bam complex.</text>
</comment>
<dbReference type="InterPro" id="IPR011047">
    <property type="entry name" value="Quinoprotein_ADH-like_sf"/>
</dbReference>
<dbReference type="Proteomes" id="UP000325255">
    <property type="component" value="Unassembled WGS sequence"/>
</dbReference>
<comment type="caution">
    <text evidence="6">The sequence shown here is derived from an EMBL/GenBank/DDBJ whole genome shotgun (WGS) entry which is preliminary data.</text>
</comment>
<evidence type="ECO:0000256" key="1">
    <source>
        <dbReference type="ARBA" id="ARBA00022729"/>
    </source>
</evidence>
<dbReference type="InterPro" id="IPR002372">
    <property type="entry name" value="PQQ_rpt_dom"/>
</dbReference>
<keyword evidence="4" id="KW-0564">Palmitate</keyword>
<sequence length="451" mass="47658">MRRTMADRPTGAARLPRRAALLMSVGLLGGCSMFDDLFSDTKPKLPGERISVMNPRRGLEIDPRAGQVTLPPPLANADWPQAGGTPAHAMGHLQAGERLATAWRAGIGEGGGYRRKITAQPVIAAGRVFTMDSDAVVTAYDAGSGRQLWRLETQPAEDRSTNIGGGIGVDGDTLYAGTGRAEVLAIEAATGKIRWRKPTDRPVRSAPTIAEGRLFVAIMNDELLALATDDGRKLWSYQARTPETSVLGLPAPAYADGVVVAGFGSGELVGLRATSGTVAWSDSLASARGRNSMLDLSAIRGLPALADGRVYAGSLGGLTISLDPRTGRRLWERDVATGDTLWVAGEWLFLLGTEGQLAAISRSEGRVAWVTQLPRFEDEKKQEDPIRWIGPVLAGGRLLLGGSDGTLAMINPITGEVLGRQELPGPLSVSPAVAGGMVYLVTQDATLVALR</sequence>
<evidence type="ECO:0000256" key="2">
    <source>
        <dbReference type="ARBA" id="ARBA00023136"/>
    </source>
</evidence>
<proteinExistence type="inferred from homology"/>
<dbReference type="EMBL" id="VWPK01000026">
    <property type="protein sequence ID" value="KAA5610899.1"/>
    <property type="molecule type" value="Genomic_DNA"/>
</dbReference>
<feature type="domain" description="Pyrrolo-quinoline quinone repeat" evidence="5">
    <location>
        <begin position="386"/>
        <end position="450"/>
    </location>
</feature>
<organism evidence="6 7">
    <name type="scientific">Rhodovastum atsumiense</name>
    <dbReference type="NCBI Taxonomy" id="504468"/>
    <lineage>
        <taxon>Bacteria</taxon>
        <taxon>Pseudomonadati</taxon>
        <taxon>Pseudomonadota</taxon>
        <taxon>Alphaproteobacteria</taxon>
        <taxon>Acetobacterales</taxon>
        <taxon>Acetobacteraceae</taxon>
        <taxon>Rhodovastum</taxon>
    </lineage>
</organism>
<dbReference type="OrthoDB" id="5290752at2"/>
<dbReference type="PANTHER" id="PTHR34512:SF30">
    <property type="entry name" value="OUTER MEMBRANE PROTEIN ASSEMBLY FACTOR BAMB"/>
    <property type="match status" value="1"/>
</dbReference>
<comment type="similarity">
    <text evidence="4">Belongs to the BamB family.</text>
</comment>
<dbReference type="GO" id="GO:0051205">
    <property type="term" value="P:protein insertion into membrane"/>
    <property type="evidence" value="ECO:0007669"/>
    <property type="project" value="UniProtKB-UniRule"/>
</dbReference>
<feature type="domain" description="Pyrrolo-quinoline quinone repeat" evidence="5">
    <location>
        <begin position="134"/>
        <end position="370"/>
    </location>
</feature>
<name>A0A5M6ISM8_9PROT</name>
<dbReference type="SUPFAM" id="SSF50998">
    <property type="entry name" value="Quinoprotein alcohol dehydrogenase-like"/>
    <property type="match status" value="1"/>
</dbReference>
<evidence type="ECO:0000313" key="6">
    <source>
        <dbReference type="EMBL" id="KAA5610899.1"/>
    </source>
</evidence>
<dbReference type="InterPro" id="IPR015943">
    <property type="entry name" value="WD40/YVTN_repeat-like_dom_sf"/>
</dbReference>
<evidence type="ECO:0000256" key="3">
    <source>
        <dbReference type="ARBA" id="ARBA00023237"/>
    </source>
</evidence>
<reference evidence="6 7" key="1">
    <citation type="submission" date="2019-09" db="EMBL/GenBank/DDBJ databases">
        <title>Genome sequence of Rhodovastum atsumiense, a diverse member of the Acetobacteraceae family of non-sulfur purple photosynthetic bacteria.</title>
        <authorList>
            <person name="Meyer T."/>
            <person name="Kyndt J."/>
        </authorList>
    </citation>
    <scope>NUCLEOTIDE SEQUENCE [LARGE SCALE GENOMIC DNA]</scope>
    <source>
        <strain evidence="6 7">DSM 21279</strain>
    </source>
</reference>
<dbReference type="HAMAP" id="MF_00923">
    <property type="entry name" value="OM_assembly_BamB"/>
    <property type="match status" value="1"/>
</dbReference>
<evidence type="ECO:0000256" key="4">
    <source>
        <dbReference type="HAMAP-Rule" id="MF_00923"/>
    </source>
</evidence>
<gene>
    <name evidence="4" type="primary">bamB</name>
    <name evidence="6" type="ORF">F1189_16790</name>
</gene>
<evidence type="ECO:0000313" key="7">
    <source>
        <dbReference type="Proteomes" id="UP000325255"/>
    </source>
</evidence>
<accession>A0A5M6ISM8</accession>
<dbReference type="Gene3D" id="2.130.10.10">
    <property type="entry name" value="YVTN repeat-like/Quinoprotein amine dehydrogenase"/>
    <property type="match status" value="1"/>
</dbReference>
<keyword evidence="1 4" id="KW-0732">Signal</keyword>
<comment type="function">
    <text evidence="4">Part of the outer membrane protein assembly complex, which is involved in assembly and insertion of beta-barrel proteins into the outer membrane.</text>
</comment>
<dbReference type="GO" id="GO:0043165">
    <property type="term" value="P:Gram-negative-bacterium-type cell outer membrane assembly"/>
    <property type="evidence" value="ECO:0007669"/>
    <property type="project" value="UniProtKB-UniRule"/>
</dbReference>